<dbReference type="PANTHER" id="PTHR46401:SF2">
    <property type="entry name" value="GLYCOSYLTRANSFERASE WBBK-RELATED"/>
    <property type="match status" value="1"/>
</dbReference>
<evidence type="ECO:0000313" key="4">
    <source>
        <dbReference type="Proteomes" id="UP000183190"/>
    </source>
</evidence>
<dbReference type="Pfam" id="PF00534">
    <property type="entry name" value="Glycos_transf_1"/>
    <property type="match status" value="1"/>
</dbReference>
<accession>A0A1H6JX25</accession>
<dbReference type="AlphaFoldDB" id="A0A1H6JX25"/>
<keyword evidence="1 3" id="KW-0808">Transferase</keyword>
<dbReference type="EMBL" id="FNWV01000006">
    <property type="protein sequence ID" value="SEH64562.1"/>
    <property type="molecule type" value="Genomic_DNA"/>
</dbReference>
<organism evidence="3 4">
    <name type="scientific">Ruminococcus flavefaciens</name>
    <dbReference type="NCBI Taxonomy" id="1265"/>
    <lineage>
        <taxon>Bacteria</taxon>
        <taxon>Bacillati</taxon>
        <taxon>Bacillota</taxon>
        <taxon>Clostridia</taxon>
        <taxon>Eubacteriales</taxon>
        <taxon>Oscillospiraceae</taxon>
        <taxon>Ruminococcus</taxon>
    </lineage>
</organism>
<dbReference type="GO" id="GO:0009103">
    <property type="term" value="P:lipopolysaccharide biosynthetic process"/>
    <property type="evidence" value="ECO:0007669"/>
    <property type="project" value="TreeGrafter"/>
</dbReference>
<dbReference type="PANTHER" id="PTHR46401">
    <property type="entry name" value="GLYCOSYLTRANSFERASE WBBK-RELATED"/>
    <property type="match status" value="1"/>
</dbReference>
<dbReference type="InterPro" id="IPR001296">
    <property type="entry name" value="Glyco_trans_1"/>
</dbReference>
<dbReference type="GO" id="GO:0016757">
    <property type="term" value="F:glycosyltransferase activity"/>
    <property type="evidence" value="ECO:0007669"/>
    <property type="project" value="InterPro"/>
</dbReference>
<evidence type="ECO:0000259" key="2">
    <source>
        <dbReference type="Pfam" id="PF00534"/>
    </source>
</evidence>
<dbReference type="RefSeq" id="WP_074716771.1">
    <property type="nucleotide sequence ID" value="NZ_FNWV01000006.1"/>
</dbReference>
<proteinExistence type="predicted"/>
<feature type="domain" description="Glycosyl transferase family 1" evidence="2">
    <location>
        <begin position="210"/>
        <end position="345"/>
    </location>
</feature>
<sequence length="368" mass="43014">MKIVYTRSSTIYDDSRASKEISAFLEAGYKVIVLGWDRNKLAVEKCKELFKEYNNSIKFRFYSGNEGKNKINKILSRINWNKWLKKQLYAIKNIDIIHSCDYDTGAVVRKFALKKHIKYVYDIFDYYIDAHPVPAFMRDIIEKDEIRTINDSEATIICTEERREQIKKSSPKKVLVIHNSPEVEEIEPCVEIYDYVYCGSLFGGRLIKEILDFYPKNSDLKFVFAGYGEFAEYAQKLDTRYDNFTFLGSIPYSEVLDIEQQAKVISAIYEPTIRNHQLCAPNKFYEALALGKPVIACKGTGIDKIVEKNRIGISIDYSAENFYDALRNLLNDENERKKIRIIARNVYDKKYKWSLMKKQLLGAYKDYI</sequence>
<dbReference type="Proteomes" id="UP000183190">
    <property type="component" value="Unassembled WGS sequence"/>
</dbReference>
<evidence type="ECO:0000313" key="3">
    <source>
        <dbReference type="EMBL" id="SEH64562.1"/>
    </source>
</evidence>
<name>A0A1H6JX25_RUMFL</name>
<protein>
    <submittedName>
        <fullName evidence="3">Glycosyltransferase involved in cell wall bisynthesis</fullName>
    </submittedName>
</protein>
<dbReference type="SUPFAM" id="SSF53756">
    <property type="entry name" value="UDP-Glycosyltransferase/glycogen phosphorylase"/>
    <property type="match status" value="1"/>
</dbReference>
<dbReference type="Gene3D" id="3.40.50.2000">
    <property type="entry name" value="Glycogen Phosphorylase B"/>
    <property type="match status" value="2"/>
</dbReference>
<dbReference type="OrthoDB" id="9816564at2"/>
<gene>
    <name evidence="3" type="ORF">SAMN02910265_01899</name>
</gene>
<evidence type="ECO:0000256" key="1">
    <source>
        <dbReference type="ARBA" id="ARBA00022679"/>
    </source>
</evidence>
<reference evidence="3 4" key="1">
    <citation type="submission" date="2016-10" db="EMBL/GenBank/DDBJ databases">
        <authorList>
            <person name="de Groot N.N."/>
        </authorList>
    </citation>
    <scope>NUCLEOTIDE SEQUENCE [LARGE SCALE GENOMIC DNA]</scope>
    <source>
        <strain evidence="3 4">YAD2003</strain>
    </source>
</reference>